<keyword evidence="3" id="KW-0963">Cytoplasm</keyword>
<dbReference type="Proteomes" id="UP000184233">
    <property type="component" value="Unassembled WGS sequence"/>
</dbReference>
<evidence type="ECO:0000256" key="1">
    <source>
        <dbReference type="ARBA" id="ARBA00004138"/>
    </source>
</evidence>
<organism evidence="7 8">
    <name type="scientific">Candidatus Kapaibacterium thiocyanatum</name>
    <dbReference type="NCBI Taxonomy" id="1895771"/>
    <lineage>
        <taxon>Bacteria</taxon>
        <taxon>Pseudomonadati</taxon>
        <taxon>Candidatus Kapaibacteriota</taxon>
        <taxon>Candidatus Kapaibacteriia</taxon>
        <taxon>Candidatus Kapaibacteriales</taxon>
        <taxon>Candidatus Kapaibacteriaceae</taxon>
        <taxon>Candidatus Kapaibacterium</taxon>
    </lineage>
</organism>
<comment type="caution">
    <text evidence="7">The sequence shown here is derived from an EMBL/GenBank/DDBJ whole genome shotgun (WGS) entry which is preliminary data.</text>
</comment>
<keyword evidence="4" id="KW-0969">Cilium</keyword>
<gene>
    <name evidence="7" type="ORF">BGO89_00480</name>
</gene>
<protein>
    <recommendedName>
        <fullName evidence="6">HYDIN/VesB/CFA65-like Ig-like domain-containing protein</fullName>
    </recommendedName>
</protein>
<dbReference type="InterPro" id="IPR036249">
    <property type="entry name" value="Thioredoxin-like_sf"/>
</dbReference>
<evidence type="ECO:0000256" key="2">
    <source>
        <dbReference type="ARBA" id="ARBA00004496"/>
    </source>
</evidence>
<evidence type="ECO:0000256" key="3">
    <source>
        <dbReference type="ARBA" id="ARBA00022490"/>
    </source>
</evidence>
<comment type="subcellular location">
    <subcellularLocation>
        <location evidence="1">Cell projection</location>
        <location evidence="1">Cilium</location>
    </subcellularLocation>
    <subcellularLocation>
        <location evidence="2">Cytoplasm</location>
    </subcellularLocation>
</comment>
<feature type="domain" description="HYDIN/VesB/CFA65-like Ig-like" evidence="6">
    <location>
        <begin position="602"/>
        <end position="701"/>
    </location>
</feature>
<evidence type="ECO:0000313" key="8">
    <source>
        <dbReference type="Proteomes" id="UP000184233"/>
    </source>
</evidence>
<dbReference type="EMBL" id="MKVH01000002">
    <property type="protein sequence ID" value="OJX61110.1"/>
    <property type="molecule type" value="Genomic_DNA"/>
</dbReference>
<sequence length="808" mass="84869">MNARSLVRTLAVGVCTFAVGAMSLMAQNSFDRVSLIEQFTSATCGPCVAAGPVMARVVKLSNGVVSIRYHMSFPAEGDPWNVSNPSENSSRQMLYSVNSIPTSQVNGKSKVDPRDEATLLSTISTDAAVKSPVQMTVTQSGGSVAVKIKTNIDLNAHKLQVAVVSRRTVLPNLPSTLANSNGESEFFDAMVKMLPNASGTSLSQSAGGEQTYNFTFAPGTGELWPSGMQYIVAFVQSTGSTKEIIQAGTNLDEVMPNVTMAGAKWQYITKGGQKTAVLTLSNPRDKAMDVEVSIPNRANLQQMGVTVTADKDVVSIPAKGSVTVNISVTAPNAAMFIPVQVEAKPINLTTGIPATATVEFGYLTEGARFASYYGASDGAVALHASAIASEYGNDAVFMPLATEIVNAYPPTSFDAIGFSVDYYSRGALLNGLPIVQAVMQAGKGAWVTGEVEQAIAYNNAGFESVKTFFENTLQLQPWGQANTVQRYTQTGQNISLQTFPIKGINGDPIGEGLNATGNQYNQQTWPFWVRVTDLLKPKVGATSVLSASFDNNVANGATVRVVASNGAKLVYSSFGQEAIADATQRNGNANRTLKWLLASALPQITASVPQLNFGDVKESTSKDMTVTFSNSGQAELRITEMNLTGADASAFDIISGAPDNQPIVLSAGQSRTVKVRFYPLTVKSGFVASLQVICNAASNPSVQLLGNGTPSTSVETEVASESGALGMRLVGANPVSVSSEVEVKSTSSDVVTVSVVDNMGRTVATLFNAPVAGSQRVALSSAALANGMYTVVATNGNERVALTMVVAR</sequence>
<evidence type="ECO:0000256" key="5">
    <source>
        <dbReference type="ARBA" id="ARBA00023273"/>
    </source>
</evidence>
<proteinExistence type="predicted"/>
<dbReference type="Gene3D" id="2.60.40.10">
    <property type="entry name" value="Immunoglobulins"/>
    <property type="match status" value="2"/>
</dbReference>
<dbReference type="InterPro" id="IPR053879">
    <property type="entry name" value="HYDIN_VesB_CFA65-like_Ig"/>
</dbReference>
<dbReference type="GO" id="GO:0005737">
    <property type="term" value="C:cytoplasm"/>
    <property type="evidence" value="ECO:0007669"/>
    <property type="project" value="UniProtKB-SubCell"/>
</dbReference>
<evidence type="ECO:0000313" key="7">
    <source>
        <dbReference type="EMBL" id="OJX61110.1"/>
    </source>
</evidence>
<accession>A0A1M3L6C6</accession>
<evidence type="ECO:0000259" key="6">
    <source>
        <dbReference type="Pfam" id="PF22544"/>
    </source>
</evidence>
<dbReference type="SUPFAM" id="SSF52833">
    <property type="entry name" value="Thioredoxin-like"/>
    <property type="match status" value="1"/>
</dbReference>
<reference evidence="7 8" key="1">
    <citation type="submission" date="2016-09" db="EMBL/GenBank/DDBJ databases">
        <title>Genome-resolved meta-omics ties microbial dynamics to process performance in biotechnology for thiocyanate degradation.</title>
        <authorList>
            <person name="Kantor R.S."/>
            <person name="Huddy R.J."/>
            <person name="Iyer R."/>
            <person name="Thomas B.C."/>
            <person name="Brown C.T."/>
            <person name="Anantharaman K."/>
            <person name="Tringe S."/>
            <person name="Hettich R.L."/>
            <person name="Harrison S.T."/>
            <person name="Banfield J.F."/>
        </authorList>
    </citation>
    <scope>NUCLEOTIDE SEQUENCE [LARGE SCALE GENOMIC DNA]</scope>
    <source>
        <strain evidence="7">59-99</strain>
    </source>
</reference>
<keyword evidence="5" id="KW-0966">Cell projection</keyword>
<dbReference type="AlphaFoldDB" id="A0A1M3L6C6"/>
<dbReference type="InterPro" id="IPR013783">
    <property type="entry name" value="Ig-like_fold"/>
</dbReference>
<evidence type="ECO:0000256" key="4">
    <source>
        <dbReference type="ARBA" id="ARBA00023069"/>
    </source>
</evidence>
<dbReference type="Gene3D" id="3.40.30.10">
    <property type="entry name" value="Glutaredoxin"/>
    <property type="match status" value="1"/>
</dbReference>
<dbReference type="Pfam" id="PF22544">
    <property type="entry name" value="HYDIN_VesB_CFA65-like_Ig"/>
    <property type="match status" value="1"/>
</dbReference>
<name>A0A1M3L6C6_9BACT</name>